<gene>
    <name evidence="1" type="ORF">LCGC14_0556490</name>
</gene>
<sequence length="54" mass="6223">MKKTTALILKGFIGVMEDDMVGWNKEVIGELVYEVFRLIENPADIPEDKKEKIK</sequence>
<evidence type="ECO:0000313" key="1">
    <source>
        <dbReference type="EMBL" id="KKN57991.1"/>
    </source>
</evidence>
<dbReference type="EMBL" id="LAZR01000780">
    <property type="protein sequence ID" value="KKN57991.1"/>
    <property type="molecule type" value="Genomic_DNA"/>
</dbReference>
<name>A0A0F9U9N7_9ZZZZ</name>
<accession>A0A0F9U9N7</accession>
<dbReference type="AlphaFoldDB" id="A0A0F9U9N7"/>
<comment type="caution">
    <text evidence="1">The sequence shown here is derived from an EMBL/GenBank/DDBJ whole genome shotgun (WGS) entry which is preliminary data.</text>
</comment>
<reference evidence="1" key="1">
    <citation type="journal article" date="2015" name="Nature">
        <title>Complex archaea that bridge the gap between prokaryotes and eukaryotes.</title>
        <authorList>
            <person name="Spang A."/>
            <person name="Saw J.H."/>
            <person name="Jorgensen S.L."/>
            <person name="Zaremba-Niedzwiedzka K."/>
            <person name="Martijn J."/>
            <person name="Lind A.E."/>
            <person name="van Eijk R."/>
            <person name="Schleper C."/>
            <person name="Guy L."/>
            <person name="Ettema T.J."/>
        </authorList>
    </citation>
    <scope>NUCLEOTIDE SEQUENCE</scope>
</reference>
<organism evidence="1">
    <name type="scientific">marine sediment metagenome</name>
    <dbReference type="NCBI Taxonomy" id="412755"/>
    <lineage>
        <taxon>unclassified sequences</taxon>
        <taxon>metagenomes</taxon>
        <taxon>ecological metagenomes</taxon>
    </lineage>
</organism>
<protein>
    <submittedName>
        <fullName evidence="1">Uncharacterized protein</fullName>
    </submittedName>
</protein>
<proteinExistence type="predicted"/>